<dbReference type="Gene3D" id="1.25.40.10">
    <property type="entry name" value="Tetratricopeptide repeat domain"/>
    <property type="match status" value="6"/>
</dbReference>
<gene>
    <name evidence="5" type="ORF">SAOR_07560</name>
</gene>
<dbReference type="InterPro" id="IPR019734">
    <property type="entry name" value="TPR_rpt"/>
</dbReference>
<evidence type="ECO:0000313" key="6">
    <source>
        <dbReference type="Proteomes" id="UP000283993"/>
    </source>
</evidence>
<dbReference type="PANTHER" id="PTHR45586:SF1">
    <property type="entry name" value="LIPOPOLYSACCHARIDE ASSEMBLY PROTEIN B"/>
    <property type="match status" value="1"/>
</dbReference>
<evidence type="ECO:0000259" key="4">
    <source>
        <dbReference type="Pfam" id="PF09976"/>
    </source>
</evidence>
<protein>
    <recommendedName>
        <fullName evidence="4">Ancillary SecYEG translocon subunit/Cell division coordinator CpoB TPR domain-containing protein</fullName>
    </recommendedName>
</protein>
<dbReference type="PROSITE" id="PS50005">
    <property type="entry name" value="TPR"/>
    <property type="match status" value="3"/>
</dbReference>
<keyword evidence="2 3" id="KW-0802">TPR repeat</keyword>
<dbReference type="AlphaFoldDB" id="A0A423PQG5"/>
<dbReference type="Pfam" id="PF09976">
    <property type="entry name" value="TPR_21"/>
    <property type="match status" value="1"/>
</dbReference>
<dbReference type="InterPro" id="IPR014266">
    <property type="entry name" value="PEP-CTERM_TPR_PrsT"/>
</dbReference>
<keyword evidence="1" id="KW-0677">Repeat</keyword>
<feature type="repeat" description="TPR" evidence="3">
    <location>
        <begin position="764"/>
        <end position="797"/>
    </location>
</feature>
<proteinExistence type="predicted"/>
<comment type="caution">
    <text evidence="5">The sequence shown here is derived from an EMBL/GenBank/DDBJ whole genome shotgun (WGS) entry which is preliminary data.</text>
</comment>
<evidence type="ECO:0000256" key="2">
    <source>
        <dbReference type="ARBA" id="ARBA00022803"/>
    </source>
</evidence>
<dbReference type="InterPro" id="IPR018704">
    <property type="entry name" value="SecYEG/CpoB_TPR"/>
</dbReference>
<dbReference type="EMBL" id="AYKH01000012">
    <property type="protein sequence ID" value="ROO27849.1"/>
    <property type="molecule type" value="Genomic_DNA"/>
</dbReference>
<feature type="repeat" description="TPR" evidence="3">
    <location>
        <begin position="48"/>
        <end position="81"/>
    </location>
</feature>
<reference evidence="5 6" key="1">
    <citation type="submission" date="2013-10" db="EMBL/GenBank/DDBJ databases">
        <title>Salinisphaera orenii MK-B5 Genome Sequencing.</title>
        <authorList>
            <person name="Lai Q."/>
            <person name="Li C."/>
            <person name="Shao Z."/>
        </authorList>
    </citation>
    <scope>NUCLEOTIDE SEQUENCE [LARGE SCALE GENOMIC DNA]</scope>
    <source>
        <strain evidence="5 6">MK-B5</strain>
    </source>
</reference>
<dbReference type="Pfam" id="PF13432">
    <property type="entry name" value="TPR_16"/>
    <property type="match status" value="3"/>
</dbReference>
<dbReference type="InterPro" id="IPR011990">
    <property type="entry name" value="TPR-like_helical_dom_sf"/>
</dbReference>
<dbReference type="SUPFAM" id="SSF48452">
    <property type="entry name" value="TPR-like"/>
    <property type="match status" value="5"/>
</dbReference>
<dbReference type="Proteomes" id="UP000283993">
    <property type="component" value="Unassembled WGS sequence"/>
</dbReference>
<feature type="domain" description="Ancillary SecYEG translocon subunit/Cell division coordinator CpoB TPR" evidence="4">
    <location>
        <begin position="635"/>
        <end position="731"/>
    </location>
</feature>
<dbReference type="PANTHER" id="PTHR45586">
    <property type="entry name" value="TPR REPEAT-CONTAINING PROTEIN PA4667"/>
    <property type="match status" value="1"/>
</dbReference>
<evidence type="ECO:0000256" key="1">
    <source>
        <dbReference type="ARBA" id="ARBA00022737"/>
    </source>
</evidence>
<dbReference type="Pfam" id="PF14559">
    <property type="entry name" value="TPR_19"/>
    <property type="match status" value="5"/>
</dbReference>
<dbReference type="NCBIfam" id="TIGR02917">
    <property type="entry name" value="PEP_TPR_lipo"/>
    <property type="match status" value="1"/>
</dbReference>
<keyword evidence="6" id="KW-1185">Reference proteome</keyword>
<dbReference type="InterPro" id="IPR051012">
    <property type="entry name" value="CellSynth/LPSAsmb/PSIAsmb"/>
</dbReference>
<accession>A0A423PQG5</accession>
<name>A0A423PQG5_9GAMM</name>
<sequence>MGLSVTACGPGTTTGERIDRAEQNLAGGEYREAEVRLKQVLQDNRDNGRAWRMLGRASLAQGRYEDAVHQFERARESGEPLDTFALALAQAHLGSGEDAQALEVLESFSPDEDDERLRALVVEGNALSRLERSDEAGAAYARALEIDSGHAPALIGQAELASAAGNDDRARSLLERAVEAQPDYAPARAALARLDYSENQCERAIDGFKKALDQSGPSALHAGQQFQLRTFLADCQLRTDQPEAAAEVVAGLVKAAPDNPYVNYLQAIIDLRFERIDDAASHLQRVLNADPNNVRSLMLMASVKIAQGDSQTAQTYLDRVIARTPDNTDALRMRANIYLRQGEEQKALDSVRSAYEENEDAPGVRSLLAEIMAGLDAETGSADISEGGSDTALQIDLAAALARQGNDAAARAVMQRVTPGTADERARLALVRIGTDLAAGRTAAAVSEAESLVEQSPENTRAYRALARAYVADGQDARAAEALVRAEELAPDDAGVARDQVRLAVQQERYDDAAQRLQALRAASPDDVQLTLDLAGVYAAAGRTEELVSMLTGAHEDKPDELRIAVALTNAYLAAAEPERAVALADELVETHADNADLRRVQGVARLAAEQTDAGLESLARAVELADDGQPAYRFDLAQAQLGAGRVDAAVDTLQALREHAPDFMPAVRLLAATLASQGRTDDALPLVEVLRDNGNPVAASILEGDVRRAAGQNREAAAAYESAFAESPSAELAIGLFEVRRQAGIDAPQRSLEDWSERQPDNTAVALRLGQWYQSNGEDAAAAEQYRQVLDARPDNAIALNNLAVIYQAQDDSRALSVARRAHDAAPDSPAVADTLGWILVQAGQLAEGIELLETATEAPESPAGIRYHLAYALAQRNDAGDEERAIEILRDLGDSKVAFDERDEARQLLEELVGEGTP</sequence>
<organism evidence="5 6">
    <name type="scientific">Salinisphaera orenii MK-B5</name>
    <dbReference type="NCBI Taxonomy" id="856730"/>
    <lineage>
        <taxon>Bacteria</taxon>
        <taxon>Pseudomonadati</taxon>
        <taxon>Pseudomonadota</taxon>
        <taxon>Gammaproteobacteria</taxon>
        <taxon>Salinisphaerales</taxon>
        <taxon>Salinisphaeraceae</taxon>
        <taxon>Salinisphaera</taxon>
    </lineage>
</organism>
<evidence type="ECO:0000313" key="5">
    <source>
        <dbReference type="EMBL" id="ROO27849.1"/>
    </source>
</evidence>
<feature type="repeat" description="TPR" evidence="3">
    <location>
        <begin position="460"/>
        <end position="493"/>
    </location>
</feature>
<evidence type="ECO:0000256" key="3">
    <source>
        <dbReference type="PROSITE-ProRule" id="PRU00339"/>
    </source>
</evidence>
<dbReference type="SMART" id="SM00028">
    <property type="entry name" value="TPR"/>
    <property type="match status" value="13"/>
</dbReference>